<evidence type="ECO:0000313" key="2">
    <source>
        <dbReference type="Proteomes" id="UP001159363"/>
    </source>
</evidence>
<name>A0ABQ9GPL6_9NEOP</name>
<dbReference type="Proteomes" id="UP001159363">
    <property type="component" value="Chromosome 9"/>
</dbReference>
<keyword evidence="2" id="KW-1185">Reference proteome</keyword>
<sequence>MASGVEEALIAAPACVILARSRSRKRKFWVRPSLRARNQYSDTDFLADLQQDDRDLLNGFKNFARMTSSDFDYLINKIGHKIGRKDTSFRDAIPVKERLAVTLRFLASGGSYQSLSYLFRISKQSVSNIVPDVCEALIDCLKDRMKISTPKVPTASEEWSAVVNEYWVK</sequence>
<dbReference type="EMBL" id="JARBHB010000010">
    <property type="protein sequence ID" value="KAJ8873958.1"/>
    <property type="molecule type" value="Genomic_DNA"/>
</dbReference>
<organism evidence="1 2">
    <name type="scientific">Dryococelus australis</name>
    <dbReference type="NCBI Taxonomy" id="614101"/>
    <lineage>
        <taxon>Eukaryota</taxon>
        <taxon>Metazoa</taxon>
        <taxon>Ecdysozoa</taxon>
        <taxon>Arthropoda</taxon>
        <taxon>Hexapoda</taxon>
        <taxon>Insecta</taxon>
        <taxon>Pterygota</taxon>
        <taxon>Neoptera</taxon>
        <taxon>Polyneoptera</taxon>
        <taxon>Phasmatodea</taxon>
        <taxon>Verophasmatodea</taxon>
        <taxon>Anareolatae</taxon>
        <taxon>Phasmatidae</taxon>
        <taxon>Eurycanthinae</taxon>
        <taxon>Dryococelus</taxon>
    </lineage>
</organism>
<evidence type="ECO:0000313" key="1">
    <source>
        <dbReference type="EMBL" id="KAJ8873958.1"/>
    </source>
</evidence>
<protein>
    <recommendedName>
        <fullName evidence="3">Protein ANTAGONIST OF LIKE HETEROCHROMATIN PROTEIN 1-like</fullName>
    </recommendedName>
</protein>
<accession>A0ABQ9GPL6</accession>
<proteinExistence type="predicted"/>
<gene>
    <name evidence="1" type="ORF">PR048_024798</name>
</gene>
<evidence type="ECO:0008006" key="3">
    <source>
        <dbReference type="Google" id="ProtNLM"/>
    </source>
</evidence>
<reference evidence="1 2" key="1">
    <citation type="submission" date="2023-02" db="EMBL/GenBank/DDBJ databases">
        <title>LHISI_Scaffold_Assembly.</title>
        <authorList>
            <person name="Stuart O.P."/>
            <person name="Cleave R."/>
            <person name="Magrath M.J.L."/>
            <person name="Mikheyev A.S."/>
        </authorList>
    </citation>
    <scope>NUCLEOTIDE SEQUENCE [LARGE SCALE GENOMIC DNA]</scope>
    <source>
        <strain evidence="1">Daus_M_001</strain>
        <tissue evidence="1">Leg muscle</tissue>
    </source>
</reference>
<comment type="caution">
    <text evidence="1">The sequence shown here is derived from an EMBL/GenBank/DDBJ whole genome shotgun (WGS) entry which is preliminary data.</text>
</comment>